<feature type="compositionally biased region" description="Low complexity" evidence="1">
    <location>
        <begin position="32"/>
        <end position="63"/>
    </location>
</feature>
<dbReference type="STRING" id="661399.AQJ67_34495"/>
<feature type="region of interest" description="Disordered" evidence="1">
    <location>
        <begin position="32"/>
        <end position="79"/>
    </location>
</feature>
<dbReference type="OrthoDB" id="1971292at2"/>
<evidence type="ECO:0000313" key="4">
    <source>
        <dbReference type="EMBL" id="KUN95673.1"/>
    </source>
</evidence>
<keyword evidence="5" id="KW-1185">Reference proteome</keyword>
<dbReference type="EMBL" id="LMWY01000046">
    <property type="protein sequence ID" value="KUN95673.1"/>
    <property type="molecule type" value="Genomic_DNA"/>
</dbReference>
<sequence length="525" mass="57213">MTRRRLASPRRGRVLLLTLLLSSSSVAVHQPAATASAHTAPPAAARSGPATPASATPAPAAPGERAPIPSLTGPVPVTATSRPFDATPVDLAAHGYVEQEFFLKGTANLYDYDANGKVVVTASNAPYVNRIIVRRPADPKKFSGSVVTEILNMSSGWDLNRMWFTSHDQYMRDGDAYVGVTSAPNTVEALKRYDPKRYADLSWADPRPAAERCTGTALNSSAATDGGLVWDIFSQVGAALKSHGRDNPLRGLDVEKVYATGYSQSGSYLVRYLNAIHPRAKVYDGFLIAAVIPPRPLGKCSAEIPLADPRNIPRATPQPVIRVQTETDFHWDGGYSRRPDADTRGDRYRLYEIPGSAHSYSYTASFQPSPEDLKKAGFTSNYYNSCTSPGLSTDFPEHYLFNAVQVNLDAWARNGTPPPHAPRIQVDGDGRTVVDEHGNALGGVRTPWLDVPIATYHPTTTPDSCRLQGHRVPFSIQQLTTLYPDHGYYARAFMQETQRLVRERWLTPEDGDAAVNTAANSSIPR</sequence>
<evidence type="ECO:0000256" key="1">
    <source>
        <dbReference type="SAM" id="MobiDB-lite"/>
    </source>
</evidence>
<keyword evidence="2" id="KW-0732">Signal</keyword>
<evidence type="ECO:0000313" key="5">
    <source>
        <dbReference type="Proteomes" id="UP000053429"/>
    </source>
</evidence>
<organism evidence="4 5">
    <name type="scientific">Streptomyces caeruleatus</name>
    <dbReference type="NCBI Taxonomy" id="661399"/>
    <lineage>
        <taxon>Bacteria</taxon>
        <taxon>Bacillati</taxon>
        <taxon>Actinomycetota</taxon>
        <taxon>Actinomycetes</taxon>
        <taxon>Kitasatosporales</taxon>
        <taxon>Streptomycetaceae</taxon>
        <taxon>Streptomyces</taxon>
    </lineage>
</organism>
<dbReference type="AlphaFoldDB" id="A0A101TNM9"/>
<evidence type="ECO:0000256" key="2">
    <source>
        <dbReference type="SAM" id="SignalP"/>
    </source>
</evidence>
<dbReference type="Pfam" id="PF20091">
    <property type="entry name" value="Abhydrolase_10"/>
    <property type="match status" value="1"/>
</dbReference>
<feature type="signal peptide" evidence="2">
    <location>
        <begin position="1"/>
        <end position="27"/>
    </location>
</feature>
<name>A0A101TNM9_9ACTN</name>
<proteinExistence type="predicted"/>
<dbReference type="RefSeq" id="WP_062723289.1">
    <property type="nucleotide sequence ID" value="NZ_KQ948937.1"/>
</dbReference>
<evidence type="ECO:0000259" key="3">
    <source>
        <dbReference type="Pfam" id="PF20091"/>
    </source>
</evidence>
<dbReference type="Proteomes" id="UP000053429">
    <property type="component" value="Unassembled WGS sequence"/>
</dbReference>
<reference evidence="4 5" key="1">
    <citation type="submission" date="2015-10" db="EMBL/GenBank/DDBJ databases">
        <title>Draft genome sequence of Streptomyces caeruleatus NRRL B-24802, type strain for the species Streptomyces caeruleatus.</title>
        <authorList>
            <person name="Ruckert C."/>
            <person name="Winkler A."/>
            <person name="Kalinowski J."/>
            <person name="Kampfer P."/>
            <person name="Glaeser S."/>
        </authorList>
    </citation>
    <scope>NUCLEOTIDE SEQUENCE [LARGE SCALE GENOMIC DNA]</scope>
    <source>
        <strain evidence="4 5">NRRL B-24802</strain>
    </source>
</reference>
<comment type="caution">
    <text evidence="4">The sequence shown here is derived from an EMBL/GenBank/DDBJ whole genome shotgun (WGS) entry which is preliminary data.</text>
</comment>
<protein>
    <recommendedName>
        <fullName evidence="3">Alpha/beta hydrolase domain-containing protein</fullName>
    </recommendedName>
</protein>
<feature type="domain" description="Alpha/beta hydrolase" evidence="3">
    <location>
        <begin position="72"/>
        <end position="515"/>
    </location>
</feature>
<feature type="chain" id="PRO_5038511886" description="Alpha/beta hydrolase domain-containing protein" evidence="2">
    <location>
        <begin position="28"/>
        <end position="525"/>
    </location>
</feature>
<accession>A0A101TNM9</accession>
<dbReference type="InterPro" id="IPR045394">
    <property type="entry name" value="Abhydrolase_dom"/>
</dbReference>
<gene>
    <name evidence="4" type="ORF">AQJ67_34495</name>
</gene>